<keyword evidence="5 7" id="KW-1133">Transmembrane helix</keyword>
<dbReference type="AlphaFoldDB" id="A0A366EPC9"/>
<feature type="transmembrane region" description="Helical" evidence="7">
    <location>
        <begin position="38"/>
        <end position="56"/>
    </location>
</feature>
<accession>A0A366EPC9</accession>
<dbReference type="PANTHER" id="PTHR34582">
    <property type="entry name" value="UPF0702 TRANSMEMBRANE PROTEIN YCAP"/>
    <property type="match status" value="1"/>
</dbReference>
<evidence type="ECO:0000256" key="3">
    <source>
        <dbReference type="ARBA" id="ARBA00022475"/>
    </source>
</evidence>
<proteinExistence type="inferred from homology"/>
<sequence>MVDFKDLGIVAIRIFTILPFMIFVTLYMGKRSIGELPVFDFLVVLVFGSVVGADIADPDIKHIHTIVAMILIGILQKILTKMKISSRKIGKLLSFEPTVVIENGQVLKEDLKKTGYTIDNILMLLREKEVFSLQDVEIGIIESNGSLSIHKIPPKQTVTVEDAGVMKRTSLAFPLIVDGVLHTGVLDKLNLEEKWVRDEMAKEGFTAIDEVFYASINVRKEIHVVKTPDIHSYPPFFN</sequence>
<dbReference type="Pfam" id="PF04239">
    <property type="entry name" value="DUF421"/>
    <property type="match status" value="1"/>
</dbReference>
<dbReference type="Gene3D" id="3.30.240.20">
    <property type="entry name" value="bsu07140 like domains"/>
    <property type="match status" value="2"/>
</dbReference>
<evidence type="ECO:0000313" key="10">
    <source>
        <dbReference type="EMBL" id="RBP04267.1"/>
    </source>
</evidence>
<comment type="caution">
    <text evidence="10">The sequence shown here is derived from an EMBL/GenBank/DDBJ whole genome shotgun (WGS) entry which is preliminary data.</text>
</comment>
<keyword evidence="4 7" id="KW-0812">Transmembrane</keyword>
<dbReference type="GO" id="GO:0005886">
    <property type="term" value="C:plasma membrane"/>
    <property type="evidence" value="ECO:0007669"/>
    <property type="project" value="UniProtKB-SubCell"/>
</dbReference>
<evidence type="ECO:0000256" key="6">
    <source>
        <dbReference type="ARBA" id="ARBA00023136"/>
    </source>
</evidence>
<dbReference type="EMBL" id="QNRJ01000006">
    <property type="protein sequence ID" value="RBP04267.1"/>
    <property type="molecule type" value="Genomic_DNA"/>
</dbReference>
<dbReference type="InterPro" id="IPR023090">
    <property type="entry name" value="UPF0702_alpha/beta_dom_sf"/>
</dbReference>
<feature type="transmembrane region" description="Helical" evidence="7">
    <location>
        <begin position="62"/>
        <end position="79"/>
    </location>
</feature>
<feature type="domain" description="YetF-like N-terminal transmembrane" evidence="9">
    <location>
        <begin position="11"/>
        <end position="79"/>
    </location>
</feature>
<evidence type="ECO:0000259" key="8">
    <source>
        <dbReference type="Pfam" id="PF04239"/>
    </source>
</evidence>
<evidence type="ECO:0000256" key="2">
    <source>
        <dbReference type="ARBA" id="ARBA00006448"/>
    </source>
</evidence>
<evidence type="ECO:0000313" key="11">
    <source>
        <dbReference type="Proteomes" id="UP000252118"/>
    </source>
</evidence>
<evidence type="ECO:0000259" key="9">
    <source>
        <dbReference type="Pfam" id="PF20730"/>
    </source>
</evidence>
<name>A0A366EPC9_9BACI</name>
<dbReference type="Pfam" id="PF20730">
    <property type="entry name" value="YetF_N"/>
    <property type="match status" value="1"/>
</dbReference>
<protein>
    <submittedName>
        <fullName evidence="10">Uncharacterized membrane protein YcaP (DUF421 family)</fullName>
    </submittedName>
</protein>
<dbReference type="PANTHER" id="PTHR34582:SF6">
    <property type="entry name" value="UPF0702 TRANSMEMBRANE PROTEIN YCAP"/>
    <property type="match status" value="1"/>
</dbReference>
<dbReference type="OrthoDB" id="9778331at2"/>
<evidence type="ECO:0000256" key="7">
    <source>
        <dbReference type="SAM" id="Phobius"/>
    </source>
</evidence>
<comment type="similarity">
    <text evidence="2">Belongs to the UPF0702 family.</text>
</comment>
<reference evidence="10 11" key="1">
    <citation type="submission" date="2018-06" db="EMBL/GenBank/DDBJ databases">
        <title>Freshwater and sediment microbial communities from various areas in North America, analyzing microbe dynamics in response to fracking.</title>
        <authorList>
            <person name="Lamendella R."/>
        </authorList>
    </citation>
    <scope>NUCLEOTIDE SEQUENCE [LARGE SCALE GENOMIC DNA]</scope>
    <source>
        <strain evidence="10 11">97B</strain>
    </source>
</reference>
<feature type="transmembrane region" description="Helical" evidence="7">
    <location>
        <begin position="6"/>
        <end position="26"/>
    </location>
</feature>
<comment type="subcellular location">
    <subcellularLocation>
        <location evidence="1">Cell membrane</location>
        <topology evidence="1">Multi-pass membrane protein</topology>
    </subcellularLocation>
</comment>
<dbReference type="InterPro" id="IPR007353">
    <property type="entry name" value="DUF421"/>
</dbReference>
<evidence type="ECO:0000256" key="4">
    <source>
        <dbReference type="ARBA" id="ARBA00022692"/>
    </source>
</evidence>
<feature type="domain" description="YetF C-terminal" evidence="8">
    <location>
        <begin position="86"/>
        <end position="216"/>
    </location>
</feature>
<evidence type="ECO:0000256" key="1">
    <source>
        <dbReference type="ARBA" id="ARBA00004651"/>
    </source>
</evidence>
<keyword evidence="3" id="KW-1003">Cell membrane</keyword>
<dbReference type="Proteomes" id="UP000252118">
    <property type="component" value="Unassembled WGS sequence"/>
</dbReference>
<keyword evidence="6 7" id="KW-0472">Membrane</keyword>
<evidence type="ECO:0000256" key="5">
    <source>
        <dbReference type="ARBA" id="ARBA00022989"/>
    </source>
</evidence>
<dbReference type="InterPro" id="IPR048454">
    <property type="entry name" value="YetF_N"/>
</dbReference>
<organism evidence="10 11">
    <name type="scientific">Rossellomorea aquimaris</name>
    <dbReference type="NCBI Taxonomy" id="189382"/>
    <lineage>
        <taxon>Bacteria</taxon>
        <taxon>Bacillati</taxon>
        <taxon>Bacillota</taxon>
        <taxon>Bacilli</taxon>
        <taxon>Bacillales</taxon>
        <taxon>Bacillaceae</taxon>
        <taxon>Rossellomorea</taxon>
    </lineage>
</organism>
<dbReference type="RefSeq" id="WP_113969484.1">
    <property type="nucleotide sequence ID" value="NZ_QNRJ01000006.1"/>
</dbReference>
<gene>
    <name evidence="10" type="ORF">DET59_10653</name>
</gene>